<reference evidence="1 2" key="1">
    <citation type="submission" date="2018-08" db="EMBL/GenBank/DDBJ databases">
        <title>A genome reference for cultivated species of the human gut microbiota.</title>
        <authorList>
            <person name="Zou Y."/>
            <person name="Xue W."/>
            <person name="Luo G."/>
        </authorList>
    </citation>
    <scope>NUCLEOTIDE SEQUENCE [LARGE SCALE GENOMIC DNA]</scope>
    <source>
        <strain evidence="1 2">AF22-21</strain>
    </source>
</reference>
<name>A0A3R6A0F5_9FIRM</name>
<protein>
    <submittedName>
        <fullName evidence="1">HD domain-containing protein</fullName>
    </submittedName>
</protein>
<dbReference type="EMBL" id="QRVK01000016">
    <property type="protein sequence ID" value="RGS42754.1"/>
    <property type="molecule type" value="Genomic_DNA"/>
</dbReference>
<dbReference type="Gene3D" id="1.10.3210.10">
    <property type="entry name" value="Hypothetical protein af1432"/>
    <property type="match status" value="1"/>
</dbReference>
<evidence type="ECO:0000313" key="1">
    <source>
        <dbReference type="EMBL" id="RGS42754.1"/>
    </source>
</evidence>
<dbReference type="SUPFAM" id="SSF109604">
    <property type="entry name" value="HD-domain/PDEase-like"/>
    <property type="match status" value="1"/>
</dbReference>
<evidence type="ECO:0000313" key="2">
    <source>
        <dbReference type="Proteomes" id="UP000283295"/>
    </source>
</evidence>
<dbReference type="AlphaFoldDB" id="A0A3R6A0F5"/>
<comment type="caution">
    <text evidence="1">The sequence shown here is derived from an EMBL/GenBank/DDBJ whole genome shotgun (WGS) entry which is preliminary data.</text>
</comment>
<proteinExistence type="predicted"/>
<sequence>MATMNTYTGNKIDPMNMTASDISIQDIAHALSLTCRGGGHVSYFFSVAQHSINCMNEAKARGWSERLQLACLLHDASEAYISDIIRPVKAHLSNYLEIESMIMDVILEHFGLSDLSEEENAMWKQIDDDMMNFELKNLMKGEAHRNTDNLSSVPAVAERSWREVEDEFEAECKKLIEKMSDQTGK</sequence>
<dbReference type="OrthoDB" id="1099791at2"/>
<organism evidence="1 2">
    <name type="scientific">Coprococcus eutactus</name>
    <dbReference type="NCBI Taxonomy" id="33043"/>
    <lineage>
        <taxon>Bacteria</taxon>
        <taxon>Bacillati</taxon>
        <taxon>Bacillota</taxon>
        <taxon>Clostridia</taxon>
        <taxon>Lachnospirales</taxon>
        <taxon>Lachnospiraceae</taxon>
        <taxon>Coprococcus</taxon>
    </lineage>
</organism>
<accession>A0A3R6A0F5</accession>
<dbReference type="Proteomes" id="UP000283295">
    <property type="component" value="Unassembled WGS sequence"/>
</dbReference>
<gene>
    <name evidence="1" type="ORF">DWX94_07675</name>
</gene>